<accession>A0A2T4ILG8</accession>
<dbReference type="Proteomes" id="UP000240259">
    <property type="component" value="Unassembled WGS sequence"/>
</dbReference>
<sequence>MHKSAAGPHIFRKDATLDRLAEQFNVAQFVSFAPTAKGPLQQYCRIVDMPANIPFESVNAALHYLFERSGEGTVNIRSFSETQTQSREFLYGLRSVDEVQSALGRLAAEGCFTIVNETIDVSDGGVSGVAMDGLVEFRPDATPRGVERPGFASLPLEWAKSILNIVYGFEPEINAGLIGRLEFSLHPRPHGWRKAHVIHWEFGPSTDIERQAEPAWPNDFSRMIGDKVYGLLIADFLGLPVPRTTVICRRIAPFSFGRDTGSAEQWIRTSPFEQIPGKFTTARGWQDPFRLLQLEDPGHNLIASVLAQQSVPAHWSGAALEDASGKLIVEGTVGSGEAFMLGTAAPQSLPGEVSAAVHSAHRRLRSVLGPTRFEWAFDGERLWVLQLHRGASPTEGASIVPGDAANWLVFEIDRGLEALRELISILPENTGLILDGQVGLTSHIADVLRKAQVPSRINNLPKSVQIDS</sequence>
<reference evidence="1 2" key="1">
    <citation type="submission" date="2018-03" db="EMBL/GenBank/DDBJ databases">
        <title>Genome sequence of the symbiotic type strain Mesorhizobium helmanticense CSLC115NT isolated from Lotus corniculatus nodules.</title>
        <authorList>
            <person name="Sannazzaro A.I."/>
            <person name="Torres Tejerizo G.A."/>
            <person name="Dip D."/>
            <person name="Caballero M."/>
            <person name="Pistorio M."/>
            <person name="Estrella M.J."/>
        </authorList>
    </citation>
    <scope>NUCLEOTIDE SEQUENCE [LARGE SCALE GENOMIC DNA]</scope>
    <source>
        <strain evidence="1 2">CSLC115N</strain>
    </source>
</reference>
<organism evidence="1 2">
    <name type="scientific">Mesorhizobium helmanticense</name>
    <dbReference type="NCBI Taxonomy" id="1776423"/>
    <lineage>
        <taxon>Bacteria</taxon>
        <taxon>Pseudomonadati</taxon>
        <taxon>Pseudomonadota</taxon>
        <taxon>Alphaproteobacteria</taxon>
        <taxon>Hyphomicrobiales</taxon>
        <taxon>Phyllobacteriaceae</taxon>
        <taxon>Mesorhizobium</taxon>
    </lineage>
</organism>
<comment type="caution">
    <text evidence="1">The sequence shown here is derived from an EMBL/GenBank/DDBJ whole genome shotgun (WGS) entry which is preliminary data.</text>
</comment>
<dbReference type="EMBL" id="PZJX01000068">
    <property type="protein sequence ID" value="PTE06460.1"/>
    <property type="molecule type" value="Genomic_DNA"/>
</dbReference>
<gene>
    <name evidence="1" type="ORF">C9427_31765</name>
</gene>
<name>A0A2T4ILG8_9HYPH</name>
<dbReference type="AlphaFoldDB" id="A0A2T4ILG8"/>
<keyword evidence="2" id="KW-1185">Reference proteome</keyword>
<protein>
    <submittedName>
        <fullName evidence="1">Uncharacterized protein</fullName>
    </submittedName>
</protein>
<evidence type="ECO:0000313" key="2">
    <source>
        <dbReference type="Proteomes" id="UP000240259"/>
    </source>
</evidence>
<evidence type="ECO:0000313" key="1">
    <source>
        <dbReference type="EMBL" id="PTE06460.1"/>
    </source>
</evidence>
<dbReference type="OrthoDB" id="7546248at2"/>
<proteinExistence type="predicted"/>